<feature type="compositionally biased region" description="Polar residues" evidence="1">
    <location>
        <begin position="549"/>
        <end position="562"/>
    </location>
</feature>
<dbReference type="AlphaFoldDB" id="A2G7Q7"/>
<feature type="compositionally biased region" description="Basic and acidic residues" evidence="1">
    <location>
        <begin position="453"/>
        <end position="472"/>
    </location>
</feature>
<feature type="compositionally biased region" description="Low complexity" evidence="1">
    <location>
        <begin position="343"/>
        <end position="352"/>
    </location>
</feature>
<accession>A2G7Q7</accession>
<feature type="compositionally biased region" description="Basic and acidic residues" evidence="1">
    <location>
        <begin position="704"/>
        <end position="730"/>
    </location>
</feature>
<keyword evidence="3" id="KW-1185">Reference proteome</keyword>
<dbReference type="Proteomes" id="UP000001542">
    <property type="component" value="Unassembled WGS sequence"/>
</dbReference>
<feature type="compositionally biased region" description="Low complexity" evidence="1">
    <location>
        <begin position="522"/>
        <end position="535"/>
    </location>
</feature>
<reference evidence="2" key="2">
    <citation type="journal article" date="2007" name="Science">
        <title>Draft genome sequence of the sexually transmitted pathogen Trichomonas vaginalis.</title>
        <authorList>
            <person name="Carlton J.M."/>
            <person name="Hirt R.P."/>
            <person name="Silva J.C."/>
            <person name="Delcher A.L."/>
            <person name="Schatz M."/>
            <person name="Zhao Q."/>
            <person name="Wortman J.R."/>
            <person name="Bidwell S.L."/>
            <person name="Alsmark U.C.M."/>
            <person name="Besteiro S."/>
            <person name="Sicheritz-Ponten T."/>
            <person name="Noel C.J."/>
            <person name="Dacks J.B."/>
            <person name="Foster P.G."/>
            <person name="Simillion C."/>
            <person name="Van de Peer Y."/>
            <person name="Miranda-Saavedra D."/>
            <person name="Barton G.J."/>
            <person name="Westrop G.D."/>
            <person name="Mueller S."/>
            <person name="Dessi D."/>
            <person name="Fiori P.L."/>
            <person name="Ren Q."/>
            <person name="Paulsen I."/>
            <person name="Zhang H."/>
            <person name="Bastida-Corcuera F.D."/>
            <person name="Simoes-Barbosa A."/>
            <person name="Brown M.T."/>
            <person name="Hayes R.D."/>
            <person name="Mukherjee M."/>
            <person name="Okumura C.Y."/>
            <person name="Schneider R."/>
            <person name="Smith A.J."/>
            <person name="Vanacova S."/>
            <person name="Villalvazo M."/>
            <person name="Haas B.J."/>
            <person name="Pertea M."/>
            <person name="Feldblyum T.V."/>
            <person name="Utterback T.R."/>
            <person name="Shu C.L."/>
            <person name="Osoegawa K."/>
            <person name="de Jong P.J."/>
            <person name="Hrdy I."/>
            <person name="Horvathova L."/>
            <person name="Zubacova Z."/>
            <person name="Dolezal P."/>
            <person name="Malik S.B."/>
            <person name="Logsdon J.M. Jr."/>
            <person name="Henze K."/>
            <person name="Gupta A."/>
            <person name="Wang C.C."/>
            <person name="Dunne R.L."/>
            <person name="Upcroft J.A."/>
            <person name="Upcroft P."/>
            <person name="White O."/>
            <person name="Salzberg S.L."/>
            <person name="Tang P."/>
            <person name="Chiu C.-H."/>
            <person name="Lee Y.-S."/>
            <person name="Embley T.M."/>
            <person name="Coombs G.H."/>
            <person name="Mottram J.C."/>
            <person name="Tachezy J."/>
            <person name="Fraser-Liggett C.M."/>
            <person name="Johnson P.J."/>
        </authorList>
    </citation>
    <scope>NUCLEOTIDE SEQUENCE [LARGE SCALE GENOMIC DNA]</scope>
    <source>
        <strain evidence="2">G3</strain>
    </source>
</reference>
<sequence length="730" mass="81583">MTTVFNPSGEEAKAAFPTLKPRPAAQRLSTNLSQSEQIFPPTKSNYVVGNFNVTNYVNRVVELAIVRYKTSPQYESQKANNAFGINEGQKEAFPSRSQNTEAFPSRSQKQEQPTEAFPSRSQNTEAFPSRAAKKEEPATEASPSRSQNTEAFPSRSQNTEAFPTRSQKQEQPTEAFPSRAAKKEEPATESFPSRTQKQEQTTESYHATRNPKPRRAAKEEAAFEAIIKIPSGRAAKEEAMFEASPPSKGKHQIHTFIQETVVSQPEIHQQRKNSKTFPSLQPLKTEPQSIPSPTKNHQPQEAFPTPKKEAFPTSKKEAFTPEPIQTNFNQPTEPFPTKSQPKQEQQQQQQQQAPEPFPTKTEAFPSRTQKTEAFPTKTAKPDTLDFVFVKSYVNGIISRCLTKANAAKNEQLFAFPKRNSVSKKEPEPAQTQQQQTQQQPAQPKTTQELANEYAKKAIDSGLEKYKNTKVDDTFAFPTRTKKPPLSASASESVCQISPESSAEQLSAFPSRSQKTEAFPSRSQTTSNSSEQNQTEAFPSRSQKTEAFPSRSQPKPSAINTQPQEEEKSAFPSRSSPRKPQPQSIIQDDEDDEHGFRPFPTHQMRHHSPGARPAKMTEDLPPAINVMLPSVDQDDVPQSALPARPQLTGEDSSPSKRPIFNPILTRKPPMMPSRSERNSSAAREGPPMADKLKRSASTGSQNILLRKDLRAHFEKTDSSELKQAMERKDIK</sequence>
<dbReference type="EMBL" id="DS114567">
    <property type="protein sequence ID" value="EAX86805.1"/>
    <property type="molecule type" value="Genomic_DNA"/>
</dbReference>
<feature type="compositionally biased region" description="Polar residues" evidence="1">
    <location>
        <begin position="190"/>
        <end position="207"/>
    </location>
</feature>
<feature type="compositionally biased region" description="Polar residues" evidence="1">
    <location>
        <begin position="95"/>
        <end position="126"/>
    </location>
</feature>
<feature type="compositionally biased region" description="Polar residues" evidence="1">
    <location>
        <begin position="141"/>
        <end position="172"/>
    </location>
</feature>
<dbReference type="RefSeq" id="XP_001299735.1">
    <property type="nucleotide sequence ID" value="XM_001299734.1"/>
</dbReference>
<reference evidence="2" key="1">
    <citation type="submission" date="2006-10" db="EMBL/GenBank/DDBJ databases">
        <authorList>
            <person name="Amadeo P."/>
            <person name="Zhao Q."/>
            <person name="Wortman J."/>
            <person name="Fraser-Liggett C."/>
            <person name="Carlton J."/>
        </authorList>
    </citation>
    <scope>NUCLEOTIDE SEQUENCE</scope>
    <source>
        <strain evidence="2">G3</strain>
    </source>
</reference>
<gene>
    <name evidence="2" type="ORF">TVAG_100270</name>
</gene>
<feature type="compositionally biased region" description="Polar residues" evidence="1">
    <location>
        <begin position="286"/>
        <end position="299"/>
    </location>
</feature>
<proteinExistence type="predicted"/>
<protein>
    <submittedName>
        <fullName evidence="2">Uncharacterized protein</fullName>
    </submittedName>
</protein>
<evidence type="ECO:0000313" key="3">
    <source>
        <dbReference type="Proteomes" id="UP000001542"/>
    </source>
</evidence>
<feature type="region of interest" description="Disordered" evidence="1">
    <location>
        <begin position="262"/>
        <end position="378"/>
    </location>
</feature>
<feature type="compositionally biased region" description="Basic and acidic residues" evidence="1">
    <location>
        <begin position="306"/>
        <end position="319"/>
    </location>
</feature>
<feature type="region of interest" description="Disordered" evidence="1">
    <location>
        <begin position="417"/>
        <end position="730"/>
    </location>
</feature>
<evidence type="ECO:0000256" key="1">
    <source>
        <dbReference type="SAM" id="MobiDB-lite"/>
    </source>
</evidence>
<evidence type="ECO:0000313" key="2">
    <source>
        <dbReference type="EMBL" id="EAX86805.1"/>
    </source>
</evidence>
<name>A2G7Q7_TRIV3</name>
<feature type="region of interest" description="Disordered" evidence="1">
    <location>
        <begin position="91"/>
        <end position="219"/>
    </location>
</feature>
<feature type="compositionally biased region" description="Low complexity" evidence="1">
    <location>
        <begin position="428"/>
        <end position="448"/>
    </location>
</feature>
<organism evidence="2 3">
    <name type="scientific">Trichomonas vaginalis (strain ATCC PRA-98 / G3)</name>
    <dbReference type="NCBI Taxonomy" id="412133"/>
    <lineage>
        <taxon>Eukaryota</taxon>
        <taxon>Metamonada</taxon>
        <taxon>Parabasalia</taxon>
        <taxon>Trichomonadida</taxon>
        <taxon>Trichomonadidae</taxon>
        <taxon>Trichomonas</taxon>
    </lineage>
</organism>
<feature type="compositionally biased region" description="Polar residues" evidence="1">
    <location>
        <begin position="487"/>
        <end position="512"/>
    </location>
</feature>
<dbReference type="VEuPathDB" id="TrichDB:TVAGG3_0494150"/>
<dbReference type="KEGG" id="tva:4744459"/>
<feature type="compositionally biased region" description="Polar residues" evidence="1">
    <location>
        <begin position="323"/>
        <end position="342"/>
    </location>
</feature>
<dbReference type="VEuPathDB" id="TrichDB:TVAG_100270"/>
<dbReference type="InParanoid" id="A2G7Q7"/>